<evidence type="ECO:0000256" key="7">
    <source>
        <dbReference type="RuleBase" id="RU003346"/>
    </source>
</evidence>
<dbReference type="PANTHER" id="PTHR48022">
    <property type="entry name" value="PLASTIDIC GLUCOSE TRANSPORTER 4"/>
    <property type="match status" value="1"/>
</dbReference>
<dbReference type="PROSITE" id="PS00217">
    <property type="entry name" value="SUGAR_TRANSPORT_2"/>
    <property type="match status" value="1"/>
</dbReference>
<keyword evidence="3 7" id="KW-0813">Transport</keyword>
<organism evidence="11 12">
    <name type="scientific">Lineolata rhizophorae</name>
    <dbReference type="NCBI Taxonomy" id="578093"/>
    <lineage>
        <taxon>Eukaryota</taxon>
        <taxon>Fungi</taxon>
        <taxon>Dikarya</taxon>
        <taxon>Ascomycota</taxon>
        <taxon>Pezizomycotina</taxon>
        <taxon>Dothideomycetes</taxon>
        <taxon>Dothideomycetes incertae sedis</taxon>
        <taxon>Lineolatales</taxon>
        <taxon>Lineolataceae</taxon>
        <taxon>Lineolata</taxon>
    </lineage>
</organism>
<dbReference type="InterPro" id="IPR003663">
    <property type="entry name" value="Sugar/inositol_transpt"/>
</dbReference>
<feature type="transmembrane region" description="Helical" evidence="9">
    <location>
        <begin position="119"/>
        <end position="143"/>
    </location>
</feature>
<feature type="transmembrane region" description="Helical" evidence="9">
    <location>
        <begin position="188"/>
        <end position="209"/>
    </location>
</feature>
<proteinExistence type="inferred from homology"/>
<evidence type="ECO:0000256" key="6">
    <source>
        <dbReference type="ARBA" id="ARBA00023136"/>
    </source>
</evidence>
<name>A0A6A6NN05_9PEZI</name>
<feature type="compositionally biased region" description="Basic and acidic residues" evidence="8">
    <location>
        <begin position="484"/>
        <end position="494"/>
    </location>
</feature>
<evidence type="ECO:0000256" key="1">
    <source>
        <dbReference type="ARBA" id="ARBA00004141"/>
    </source>
</evidence>
<feature type="region of interest" description="Disordered" evidence="8">
    <location>
        <begin position="484"/>
        <end position="517"/>
    </location>
</feature>
<feature type="transmembrane region" description="Helical" evidence="9">
    <location>
        <begin position="94"/>
        <end position="113"/>
    </location>
</feature>
<dbReference type="PROSITE" id="PS50850">
    <property type="entry name" value="MFS"/>
    <property type="match status" value="1"/>
</dbReference>
<dbReference type="FunFam" id="1.20.1250.20:FF:000134">
    <property type="entry name" value="MFS sugar transporter protein"/>
    <property type="match status" value="1"/>
</dbReference>
<dbReference type="GO" id="GO:0016020">
    <property type="term" value="C:membrane"/>
    <property type="evidence" value="ECO:0007669"/>
    <property type="project" value="UniProtKB-SubCell"/>
</dbReference>
<feature type="transmembrane region" description="Helical" evidence="9">
    <location>
        <begin position="62"/>
        <end position="82"/>
    </location>
</feature>
<protein>
    <submittedName>
        <fullName evidence="11">General substrate transporter</fullName>
    </submittedName>
</protein>
<dbReference type="InterPro" id="IPR050360">
    <property type="entry name" value="MFS_Sugar_Transporters"/>
</dbReference>
<evidence type="ECO:0000256" key="5">
    <source>
        <dbReference type="ARBA" id="ARBA00022989"/>
    </source>
</evidence>
<evidence type="ECO:0000256" key="4">
    <source>
        <dbReference type="ARBA" id="ARBA00022692"/>
    </source>
</evidence>
<evidence type="ECO:0000256" key="8">
    <source>
        <dbReference type="SAM" id="MobiDB-lite"/>
    </source>
</evidence>
<comment type="similarity">
    <text evidence="2 7">Belongs to the major facilitator superfamily. Sugar transporter (TC 2.A.1.1) family.</text>
</comment>
<feature type="transmembrane region" description="Helical" evidence="9">
    <location>
        <begin position="445"/>
        <end position="463"/>
    </location>
</feature>
<dbReference type="SUPFAM" id="SSF103473">
    <property type="entry name" value="MFS general substrate transporter"/>
    <property type="match status" value="1"/>
</dbReference>
<dbReference type="AlphaFoldDB" id="A0A6A6NN05"/>
<evidence type="ECO:0000256" key="3">
    <source>
        <dbReference type="ARBA" id="ARBA00022448"/>
    </source>
</evidence>
<feature type="transmembrane region" description="Helical" evidence="9">
    <location>
        <begin position="279"/>
        <end position="301"/>
    </location>
</feature>
<feature type="transmembrane region" description="Helical" evidence="9">
    <location>
        <begin position="313"/>
        <end position="332"/>
    </location>
</feature>
<evidence type="ECO:0000256" key="9">
    <source>
        <dbReference type="SAM" id="Phobius"/>
    </source>
</evidence>
<feature type="transmembrane region" description="Helical" evidence="9">
    <location>
        <begin position="344"/>
        <end position="363"/>
    </location>
</feature>
<feature type="compositionally biased region" description="Acidic residues" evidence="8">
    <location>
        <begin position="495"/>
        <end position="511"/>
    </location>
</feature>
<comment type="subcellular location">
    <subcellularLocation>
        <location evidence="1">Membrane</location>
        <topology evidence="1">Multi-pass membrane protein</topology>
    </subcellularLocation>
</comment>
<evidence type="ECO:0000313" key="11">
    <source>
        <dbReference type="EMBL" id="KAF2453135.1"/>
    </source>
</evidence>
<dbReference type="OrthoDB" id="6612291at2759"/>
<dbReference type="Pfam" id="PF00083">
    <property type="entry name" value="Sugar_tr"/>
    <property type="match status" value="1"/>
</dbReference>
<feature type="transmembrane region" description="Helical" evidence="9">
    <location>
        <begin position="414"/>
        <end position="433"/>
    </location>
</feature>
<feature type="domain" description="Major facilitator superfamily (MFS) profile" evidence="10">
    <location>
        <begin position="25"/>
        <end position="467"/>
    </location>
</feature>
<keyword evidence="12" id="KW-1185">Reference proteome</keyword>
<dbReference type="PANTHER" id="PTHR48022:SF14">
    <property type="entry name" value="MAJOR FACILITATOR SUPERFAMILY (MFS) PROFILE DOMAIN-CONTAINING PROTEIN-RELATED"/>
    <property type="match status" value="1"/>
</dbReference>
<dbReference type="Gene3D" id="1.20.1250.20">
    <property type="entry name" value="MFS general substrate transporter like domains"/>
    <property type="match status" value="1"/>
</dbReference>
<dbReference type="InterPro" id="IPR020846">
    <property type="entry name" value="MFS_dom"/>
</dbReference>
<dbReference type="InterPro" id="IPR005828">
    <property type="entry name" value="MFS_sugar_transport-like"/>
</dbReference>
<evidence type="ECO:0000259" key="10">
    <source>
        <dbReference type="PROSITE" id="PS50850"/>
    </source>
</evidence>
<keyword evidence="5 9" id="KW-1133">Transmembrane helix</keyword>
<feature type="transmembrane region" description="Helical" evidence="9">
    <location>
        <begin position="155"/>
        <end position="176"/>
    </location>
</feature>
<reference evidence="11" key="1">
    <citation type="journal article" date="2020" name="Stud. Mycol.">
        <title>101 Dothideomycetes genomes: a test case for predicting lifestyles and emergence of pathogens.</title>
        <authorList>
            <person name="Haridas S."/>
            <person name="Albert R."/>
            <person name="Binder M."/>
            <person name="Bloem J."/>
            <person name="Labutti K."/>
            <person name="Salamov A."/>
            <person name="Andreopoulos B."/>
            <person name="Baker S."/>
            <person name="Barry K."/>
            <person name="Bills G."/>
            <person name="Bluhm B."/>
            <person name="Cannon C."/>
            <person name="Castanera R."/>
            <person name="Culley D."/>
            <person name="Daum C."/>
            <person name="Ezra D."/>
            <person name="Gonzalez J."/>
            <person name="Henrissat B."/>
            <person name="Kuo A."/>
            <person name="Liang C."/>
            <person name="Lipzen A."/>
            <person name="Lutzoni F."/>
            <person name="Magnuson J."/>
            <person name="Mondo S."/>
            <person name="Nolan M."/>
            <person name="Ohm R."/>
            <person name="Pangilinan J."/>
            <person name="Park H.-J."/>
            <person name="Ramirez L."/>
            <person name="Alfaro M."/>
            <person name="Sun H."/>
            <person name="Tritt A."/>
            <person name="Yoshinaga Y."/>
            <person name="Zwiers L.-H."/>
            <person name="Turgeon B."/>
            <person name="Goodwin S."/>
            <person name="Spatafora J."/>
            <person name="Crous P."/>
            <person name="Grigoriev I."/>
        </authorList>
    </citation>
    <scope>NUCLEOTIDE SEQUENCE</scope>
    <source>
        <strain evidence="11">ATCC 16933</strain>
    </source>
</reference>
<accession>A0A6A6NN05</accession>
<gene>
    <name evidence="11" type="ORF">BDY21DRAFT_141547</name>
</gene>
<feature type="transmembrane region" description="Helical" evidence="9">
    <location>
        <begin position="20"/>
        <end position="42"/>
    </location>
</feature>
<dbReference type="InterPro" id="IPR005829">
    <property type="entry name" value="Sugar_transporter_CS"/>
</dbReference>
<dbReference type="NCBIfam" id="TIGR00879">
    <property type="entry name" value="SP"/>
    <property type="match status" value="1"/>
</dbReference>
<evidence type="ECO:0000256" key="2">
    <source>
        <dbReference type="ARBA" id="ARBA00010992"/>
    </source>
</evidence>
<dbReference type="InterPro" id="IPR036259">
    <property type="entry name" value="MFS_trans_sf"/>
</dbReference>
<dbReference type="PRINTS" id="PR00171">
    <property type="entry name" value="SUGRTRNSPORT"/>
</dbReference>
<dbReference type="Proteomes" id="UP000799766">
    <property type="component" value="Unassembled WGS sequence"/>
</dbReference>
<keyword evidence="4 9" id="KW-0812">Transmembrane</keyword>
<sequence length="517" mass="57260">MVRGVSGPSSAQNVPSVATIRLLVLCTFFSLGSFLWGYNIGIMGTLYVHPGWMEALHHPTPAQKGLITAIYYVGTWTSYVFLSHFLSDKIGRRFACLVGTLTICVGSALQASARGPNALAHMICGRIICGAGIGVVSTAVPMYQSEISPARDRGRYVVINHIGLIVGIATAFWIGFGFSHWDSDKGTYLGWRFSICAEYIAGVTFMLGLPLCPETPRWLVEHGHISRARQSLEYLRASTAESALVKEELCQIVGNVTEHRVSERSWKDLFMHRDMFERLWRAALLMFMSMMSGATAMKYYLPTNFMALGMDRQLALMAGGIESTLKIAWVIVDMFLIDRFGRRPALISGSFVMIIALLINAALPQAFPNHSNPAADVVCIVFIFVFTFGYSIGFGPATWVYAAEIFPTNLRARGLNFAASGSAIGSIIVAQIWPVGFATIGSNTYYIFMVINIISVIIIYIFYPETKNRPLEDMDRLFKRSHSGDSELDVRGEQADDAEAEPLLDNEDSDEPREREE</sequence>
<keyword evidence="6 9" id="KW-0472">Membrane</keyword>
<dbReference type="EMBL" id="MU001699">
    <property type="protein sequence ID" value="KAF2453135.1"/>
    <property type="molecule type" value="Genomic_DNA"/>
</dbReference>
<feature type="transmembrane region" description="Helical" evidence="9">
    <location>
        <begin position="375"/>
        <end position="402"/>
    </location>
</feature>
<evidence type="ECO:0000313" key="12">
    <source>
        <dbReference type="Proteomes" id="UP000799766"/>
    </source>
</evidence>
<dbReference type="GO" id="GO:0005351">
    <property type="term" value="F:carbohydrate:proton symporter activity"/>
    <property type="evidence" value="ECO:0007669"/>
    <property type="project" value="TreeGrafter"/>
</dbReference>